<evidence type="ECO:0000256" key="3">
    <source>
        <dbReference type="ARBA" id="ARBA00022692"/>
    </source>
</evidence>
<evidence type="ECO:0000256" key="7">
    <source>
        <dbReference type="ARBA" id="ARBA00023136"/>
    </source>
</evidence>
<dbReference type="EMBL" id="JACGWJ010000028">
    <property type="protein sequence ID" value="KAL0306271.1"/>
    <property type="molecule type" value="Genomic_DNA"/>
</dbReference>
<evidence type="ECO:0000256" key="4">
    <source>
        <dbReference type="ARBA" id="ARBA00022741"/>
    </source>
</evidence>
<dbReference type="InterPro" id="IPR044726">
    <property type="entry name" value="ABCC_6TM_D2"/>
</dbReference>
<evidence type="ECO:0000313" key="10">
    <source>
        <dbReference type="EMBL" id="KAL0306271.1"/>
    </source>
</evidence>
<feature type="transmembrane region" description="Helical" evidence="8">
    <location>
        <begin position="139"/>
        <end position="161"/>
    </location>
</feature>
<keyword evidence="2" id="KW-0813">Transport</keyword>
<comment type="caution">
    <text evidence="10">The sequence shown here is derived from an EMBL/GenBank/DDBJ whole genome shotgun (WGS) entry which is preliminary data.</text>
</comment>
<dbReference type="InterPro" id="IPR050173">
    <property type="entry name" value="ABC_transporter_C-like"/>
</dbReference>
<dbReference type="GO" id="GO:0140359">
    <property type="term" value="F:ABC-type transporter activity"/>
    <property type="evidence" value="ECO:0007669"/>
    <property type="project" value="InterPro"/>
</dbReference>
<dbReference type="GO" id="GO:0005524">
    <property type="term" value="F:ATP binding"/>
    <property type="evidence" value="ECO:0007669"/>
    <property type="project" value="UniProtKB-KW"/>
</dbReference>
<evidence type="ECO:0000256" key="1">
    <source>
        <dbReference type="ARBA" id="ARBA00004141"/>
    </source>
</evidence>
<dbReference type="GO" id="GO:0016887">
    <property type="term" value="F:ATP hydrolysis activity"/>
    <property type="evidence" value="ECO:0007669"/>
    <property type="project" value="InterPro"/>
</dbReference>
<dbReference type="PANTHER" id="PTHR24223:SF181">
    <property type="entry name" value="ABC TRANSPORTER C FAMILY MEMBER 3"/>
    <property type="match status" value="1"/>
</dbReference>
<evidence type="ECO:0000256" key="6">
    <source>
        <dbReference type="ARBA" id="ARBA00022989"/>
    </source>
</evidence>
<evidence type="ECO:0000256" key="8">
    <source>
        <dbReference type="SAM" id="Phobius"/>
    </source>
</evidence>
<keyword evidence="5" id="KW-0067">ATP-binding</keyword>
<evidence type="ECO:0000256" key="5">
    <source>
        <dbReference type="ARBA" id="ARBA00022840"/>
    </source>
</evidence>
<dbReference type="GO" id="GO:0016020">
    <property type="term" value="C:membrane"/>
    <property type="evidence" value="ECO:0007669"/>
    <property type="project" value="UniProtKB-SubCell"/>
</dbReference>
<keyword evidence="7 8" id="KW-0472">Membrane</keyword>
<gene>
    <name evidence="10" type="ORF">Sradi_6044400</name>
</gene>
<evidence type="ECO:0000256" key="2">
    <source>
        <dbReference type="ARBA" id="ARBA00022448"/>
    </source>
</evidence>
<dbReference type="PROSITE" id="PS50929">
    <property type="entry name" value="ABC_TM1F"/>
    <property type="match status" value="1"/>
</dbReference>
<accession>A0AAW2KHM4</accession>
<dbReference type="SUPFAM" id="SSF90123">
    <property type="entry name" value="ABC transporter transmembrane region"/>
    <property type="match status" value="1"/>
</dbReference>
<protein>
    <submittedName>
        <fullName evidence="10">ABC transporter C family member 3</fullName>
    </submittedName>
</protein>
<comment type="subcellular location">
    <subcellularLocation>
        <location evidence="1">Membrane</location>
        <topology evidence="1">Multi-pass membrane protein</topology>
    </subcellularLocation>
</comment>
<dbReference type="AlphaFoldDB" id="A0AAW2KHM4"/>
<dbReference type="Pfam" id="PF00664">
    <property type="entry name" value="ABC_membrane"/>
    <property type="match status" value="1"/>
</dbReference>
<sequence length="310" mass="34885">MSFFDSTPSGRILNRASTDQSTVDLNMASIIGLFAFAIIQLLGIIAVMSLIAWQVFIVFIPVIAICIWLQRYYIASARELARLCGVCKAPVIQHFSETLSGSSTIRSFDQQRRFRDLSMRLIDGYSRPKFYTAGAMEWLCIRLDVLSLVTFAFSLIFLIVFQKELLIQVSVNYKCCWASVTYGLNLNMLQAWVVWNLCFMENRIISVERILQYTSIPIEPPLVVESNRPESHWPIHGEVKIQDLQVRYAPHMPFVLRGLTCTFLGGKKTGIVGRTGSGKSTLIQTLFRIVEPTVGQILIDGVNISSIGTS</sequence>
<feature type="transmembrane region" description="Helical" evidence="8">
    <location>
        <begin position="51"/>
        <end position="69"/>
    </location>
</feature>
<dbReference type="InterPro" id="IPR027417">
    <property type="entry name" value="P-loop_NTPase"/>
</dbReference>
<dbReference type="PANTHER" id="PTHR24223">
    <property type="entry name" value="ATP-BINDING CASSETTE SUB-FAMILY C"/>
    <property type="match status" value="1"/>
</dbReference>
<dbReference type="InterPro" id="IPR003439">
    <property type="entry name" value="ABC_transporter-like_ATP-bd"/>
</dbReference>
<proteinExistence type="predicted"/>
<dbReference type="Gene3D" id="1.20.1560.10">
    <property type="entry name" value="ABC transporter type 1, transmembrane domain"/>
    <property type="match status" value="1"/>
</dbReference>
<dbReference type="CDD" id="cd18580">
    <property type="entry name" value="ABC_6TM_ABCC_D2"/>
    <property type="match status" value="1"/>
</dbReference>
<dbReference type="Pfam" id="PF00005">
    <property type="entry name" value="ABC_tran"/>
    <property type="match status" value="1"/>
</dbReference>
<feature type="domain" description="ABC transmembrane type-1" evidence="9">
    <location>
        <begin position="1"/>
        <end position="165"/>
    </location>
</feature>
<organism evidence="10">
    <name type="scientific">Sesamum radiatum</name>
    <name type="common">Black benniseed</name>
    <dbReference type="NCBI Taxonomy" id="300843"/>
    <lineage>
        <taxon>Eukaryota</taxon>
        <taxon>Viridiplantae</taxon>
        <taxon>Streptophyta</taxon>
        <taxon>Embryophyta</taxon>
        <taxon>Tracheophyta</taxon>
        <taxon>Spermatophyta</taxon>
        <taxon>Magnoliopsida</taxon>
        <taxon>eudicotyledons</taxon>
        <taxon>Gunneridae</taxon>
        <taxon>Pentapetalae</taxon>
        <taxon>asterids</taxon>
        <taxon>lamiids</taxon>
        <taxon>Lamiales</taxon>
        <taxon>Pedaliaceae</taxon>
        <taxon>Sesamum</taxon>
    </lineage>
</organism>
<evidence type="ECO:0000259" key="9">
    <source>
        <dbReference type="PROSITE" id="PS50929"/>
    </source>
</evidence>
<keyword evidence="4" id="KW-0547">Nucleotide-binding</keyword>
<dbReference type="SUPFAM" id="SSF52540">
    <property type="entry name" value="P-loop containing nucleoside triphosphate hydrolases"/>
    <property type="match status" value="1"/>
</dbReference>
<dbReference type="InterPro" id="IPR011527">
    <property type="entry name" value="ABC1_TM_dom"/>
</dbReference>
<keyword evidence="3 8" id="KW-0812">Transmembrane</keyword>
<dbReference type="InterPro" id="IPR036640">
    <property type="entry name" value="ABC1_TM_sf"/>
</dbReference>
<name>A0AAW2KHM4_SESRA</name>
<keyword evidence="6 8" id="KW-1133">Transmembrane helix</keyword>
<reference evidence="10" key="2">
    <citation type="journal article" date="2024" name="Plant">
        <title>Genomic evolution and insights into agronomic trait innovations of Sesamum species.</title>
        <authorList>
            <person name="Miao H."/>
            <person name="Wang L."/>
            <person name="Qu L."/>
            <person name="Liu H."/>
            <person name="Sun Y."/>
            <person name="Le M."/>
            <person name="Wang Q."/>
            <person name="Wei S."/>
            <person name="Zheng Y."/>
            <person name="Lin W."/>
            <person name="Duan Y."/>
            <person name="Cao H."/>
            <person name="Xiong S."/>
            <person name="Wang X."/>
            <person name="Wei L."/>
            <person name="Li C."/>
            <person name="Ma Q."/>
            <person name="Ju M."/>
            <person name="Zhao R."/>
            <person name="Li G."/>
            <person name="Mu C."/>
            <person name="Tian Q."/>
            <person name="Mei H."/>
            <person name="Zhang T."/>
            <person name="Gao T."/>
            <person name="Zhang H."/>
        </authorList>
    </citation>
    <scope>NUCLEOTIDE SEQUENCE</scope>
    <source>
        <strain evidence="10">G02</strain>
    </source>
</reference>
<reference evidence="10" key="1">
    <citation type="submission" date="2020-06" db="EMBL/GenBank/DDBJ databases">
        <authorList>
            <person name="Li T."/>
            <person name="Hu X."/>
            <person name="Zhang T."/>
            <person name="Song X."/>
            <person name="Zhang H."/>
            <person name="Dai N."/>
            <person name="Sheng W."/>
            <person name="Hou X."/>
            <person name="Wei L."/>
        </authorList>
    </citation>
    <scope>NUCLEOTIDE SEQUENCE</scope>
    <source>
        <strain evidence="10">G02</strain>
        <tissue evidence="10">Leaf</tissue>
    </source>
</reference>
<dbReference type="Gene3D" id="3.40.50.300">
    <property type="entry name" value="P-loop containing nucleotide triphosphate hydrolases"/>
    <property type="match status" value="1"/>
</dbReference>
<feature type="transmembrane region" description="Helical" evidence="8">
    <location>
        <begin position="25"/>
        <end position="45"/>
    </location>
</feature>